<evidence type="ECO:0000313" key="3">
    <source>
        <dbReference type="Proteomes" id="UP001276150"/>
    </source>
</evidence>
<dbReference type="EMBL" id="JAPMIV010000057">
    <property type="protein sequence ID" value="MDV6376332.1"/>
    <property type="molecule type" value="Genomic_DNA"/>
</dbReference>
<gene>
    <name evidence="2" type="ORF">ORD21_17190</name>
</gene>
<comment type="caution">
    <text evidence="2">The sequence shown here is derived from an EMBL/GenBank/DDBJ whole genome shotgun (WGS) entry which is preliminary data.</text>
</comment>
<dbReference type="InterPro" id="IPR025139">
    <property type="entry name" value="DUF4062"/>
</dbReference>
<protein>
    <submittedName>
        <fullName evidence="2">DUF4062 domain-containing protein</fullName>
    </submittedName>
</protein>
<dbReference type="Proteomes" id="UP001276150">
    <property type="component" value="Unassembled WGS sequence"/>
</dbReference>
<reference evidence="2 3" key="1">
    <citation type="submission" date="2022-11" db="EMBL/GenBank/DDBJ databases">
        <title>Deinococcus ZS9-10, Low Temperature and Draught-tolerating, UV-resistant Bacteria from Continental Antarctica.</title>
        <authorList>
            <person name="Cheng L."/>
        </authorList>
    </citation>
    <scope>NUCLEOTIDE SEQUENCE [LARGE SCALE GENOMIC DNA]</scope>
    <source>
        <strain evidence="2 3">ZS9-10</strain>
    </source>
</reference>
<organism evidence="2 3">
    <name type="scientific">Deinococcus arenicola</name>
    <dbReference type="NCBI Taxonomy" id="2994950"/>
    <lineage>
        <taxon>Bacteria</taxon>
        <taxon>Thermotogati</taxon>
        <taxon>Deinococcota</taxon>
        <taxon>Deinococci</taxon>
        <taxon>Deinococcales</taxon>
        <taxon>Deinococcaceae</taxon>
        <taxon>Deinococcus</taxon>
    </lineage>
</organism>
<dbReference type="Pfam" id="PF13271">
    <property type="entry name" value="DUF4062"/>
    <property type="match status" value="1"/>
</dbReference>
<evidence type="ECO:0000259" key="1">
    <source>
        <dbReference type="Pfam" id="PF13271"/>
    </source>
</evidence>
<accession>A0ABU4DV69</accession>
<evidence type="ECO:0000313" key="2">
    <source>
        <dbReference type="EMBL" id="MDV6376332.1"/>
    </source>
</evidence>
<name>A0ABU4DV69_9DEIO</name>
<feature type="domain" description="DUF4062" evidence="1">
    <location>
        <begin position="6"/>
        <end position="89"/>
    </location>
</feature>
<sequence length="467" mass="52981">MSKRYQIFVSSTYEDLIGERNQVIEAVLNMGHIPVGMEMFSADDEDQWATIKREIDRSDYYLLIVAHRYGSIIKSEGGISYTEKEFNYAIESGVPRIAFVIKKGAIWNPEYVDRGPILKKLEAFKSKVRGKPIDFWMDAPDLGKKVAIALPKLIANSPRPGWERSTTGGAQVAATMSRLVDENAQLRAEVEQLRLFAGEKVPVLGCEFVGDAAKSIGDLLQVTTPKPMNLQEFGKDSLVHIEKLVVKIGILQREIAVIPYREIIDEVTLSFSAMDREYKFRKSRLQRVISDLIILGASAPKEKWNFKDLRMDFIIENVFENIQPEPVSGSDFNKYVAFRSLEFLLDSLKLGLDSHNYVEENVKVNLRLFNTSRSPAENLTIRLDFPADTRIGDFEFDRRKRKKLEKNGNYTKKIELLSSQDVATLSEFVIGLEEGVPQIDFTVRVTADYPSKRGMSFASARQDVLEG</sequence>
<proteinExistence type="predicted"/>
<dbReference type="RefSeq" id="WP_317641691.1">
    <property type="nucleotide sequence ID" value="NZ_JAPMIV010000057.1"/>
</dbReference>
<keyword evidence="3" id="KW-1185">Reference proteome</keyword>